<dbReference type="EMBL" id="FOLH01000001">
    <property type="protein sequence ID" value="SFB90458.1"/>
    <property type="molecule type" value="Genomic_DNA"/>
</dbReference>
<accession>A0A1I1EY80</accession>
<dbReference type="RefSeq" id="WP_091959564.1">
    <property type="nucleotide sequence ID" value="NZ_FOLH01000001.1"/>
</dbReference>
<reference evidence="4 5" key="1">
    <citation type="submission" date="2016-10" db="EMBL/GenBank/DDBJ databases">
        <authorList>
            <person name="de Groot N.N."/>
        </authorList>
    </citation>
    <scope>NUCLEOTIDE SEQUENCE [LARGE SCALE GENOMIC DNA]</scope>
    <source>
        <strain evidence="4 5">DSM 18438</strain>
    </source>
</reference>
<dbReference type="SUPFAM" id="SSF53335">
    <property type="entry name" value="S-adenosyl-L-methionine-dependent methyltransferases"/>
    <property type="match status" value="1"/>
</dbReference>
<keyword evidence="3" id="KW-0949">S-adenosyl-L-methionine</keyword>
<dbReference type="PANTHER" id="PTHR13610">
    <property type="entry name" value="METHYLTRANSFERASE DOMAIN-CONTAINING PROTEIN"/>
    <property type="match status" value="1"/>
</dbReference>
<dbReference type="CDD" id="cd02440">
    <property type="entry name" value="AdoMet_MTases"/>
    <property type="match status" value="1"/>
</dbReference>
<dbReference type="OrthoDB" id="5510758at2"/>
<dbReference type="InterPro" id="IPR026170">
    <property type="entry name" value="FAM173A/B"/>
</dbReference>
<evidence type="ECO:0008006" key="6">
    <source>
        <dbReference type="Google" id="ProtNLM"/>
    </source>
</evidence>
<dbReference type="Proteomes" id="UP000199058">
    <property type="component" value="Unassembled WGS sequence"/>
</dbReference>
<dbReference type="Gene3D" id="3.40.50.150">
    <property type="entry name" value="Vaccinia Virus protein VP39"/>
    <property type="match status" value="1"/>
</dbReference>
<keyword evidence="5" id="KW-1185">Reference proteome</keyword>
<evidence type="ECO:0000256" key="3">
    <source>
        <dbReference type="ARBA" id="ARBA00022691"/>
    </source>
</evidence>
<sequence length="194" mass="22511">MSGWLLFLLLLVFTVLVSVVMTTWRTGMSPHPSHTIARTAIFSEVKRLLDARQPQCLIDLGSGWGHLVIPLARQFPQHQVVGYELSFFPWLVSVFLKKLLRLENLDLHRKNFLKADLTDANLLICYLVSPTMEQLSSKLQQLENKPRWLISHFFALPEFQPVNQFELPDLYRSPIYVYCLEKQSKECNNPCLKP</sequence>
<protein>
    <recommendedName>
        <fullName evidence="6">Methyltransferase small domain-containing protein</fullName>
    </recommendedName>
</protein>
<dbReference type="PANTHER" id="PTHR13610:SF11">
    <property type="entry name" value="METHYLTRANSFERASE DOMAIN-CONTAINING PROTEIN"/>
    <property type="match status" value="1"/>
</dbReference>
<evidence type="ECO:0000313" key="5">
    <source>
        <dbReference type="Proteomes" id="UP000199058"/>
    </source>
</evidence>
<dbReference type="AlphaFoldDB" id="A0A1I1EY80"/>
<proteinExistence type="predicted"/>
<evidence type="ECO:0000256" key="2">
    <source>
        <dbReference type="ARBA" id="ARBA00022679"/>
    </source>
</evidence>
<keyword evidence="2" id="KW-0808">Transferase</keyword>
<organism evidence="4 5">
    <name type="scientific">Marinospirillum celere</name>
    <dbReference type="NCBI Taxonomy" id="1122252"/>
    <lineage>
        <taxon>Bacteria</taxon>
        <taxon>Pseudomonadati</taxon>
        <taxon>Pseudomonadota</taxon>
        <taxon>Gammaproteobacteria</taxon>
        <taxon>Oceanospirillales</taxon>
        <taxon>Oceanospirillaceae</taxon>
        <taxon>Marinospirillum</taxon>
    </lineage>
</organism>
<gene>
    <name evidence="4" type="ORF">SAMN05660443_0844</name>
</gene>
<evidence type="ECO:0000313" key="4">
    <source>
        <dbReference type="EMBL" id="SFB90458.1"/>
    </source>
</evidence>
<evidence type="ECO:0000256" key="1">
    <source>
        <dbReference type="ARBA" id="ARBA00022603"/>
    </source>
</evidence>
<dbReference type="GO" id="GO:0032259">
    <property type="term" value="P:methylation"/>
    <property type="evidence" value="ECO:0007669"/>
    <property type="project" value="UniProtKB-KW"/>
</dbReference>
<dbReference type="GO" id="GO:0016279">
    <property type="term" value="F:protein-lysine N-methyltransferase activity"/>
    <property type="evidence" value="ECO:0007669"/>
    <property type="project" value="InterPro"/>
</dbReference>
<dbReference type="STRING" id="1122252.SAMN05660443_0844"/>
<keyword evidence="1" id="KW-0489">Methyltransferase</keyword>
<dbReference type="InterPro" id="IPR029063">
    <property type="entry name" value="SAM-dependent_MTases_sf"/>
</dbReference>
<name>A0A1I1EY80_9GAMM</name>